<keyword evidence="6" id="KW-0486">Methionine biosynthesis</keyword>
<evidence type="ECO:0000256" key="9">
    <source>
        <dbReference type="ARBA" id="ARBA00052283"/>
    </source>
</evidence>
<dbReference type="GO" id="GO:0005737">
    <property type="term" value="C:cytoplasm"/>
    <property type="evidence" value="ECO:0000318"/>
    <property type="project" value="GO_Central"/>
</dbReference>
<evidence type="ECO:0000256" key="11">
    <source>
        <dbReference type="ARBA" id="ARBA00073814"/>
    </source>
</evidence>
<dbReference type="Gene3D" id="3.40.640.10">
    <property type="entry name" value="Type I PLP-dependent aspartate aminotransferase-like (Major domain)"/>
    <property type="match status" value="1"/>
</dbReference>
<dbReference type="EC" id="4.4.1.13" evidence="3"/>
<evidence type="ECO:0000256" key="3">
    <source>
        <dbReference type="ARBA" id="ARBA00012224"/>
    </source>
</evidence>
<dbReference type="GO" id="GO:0016846">
    <property type="term" value="F:carbon-sulfur lyase activity"/>
    <property type="evidence" value="ECO:0000318"/>
    <property type="project" value="GO_Central"/>
</dbReference>
<accession>A0A1Y1HLA4</accession>
<feature type="region of interest" description="Disordered" evidence="13">
    <location>
        <begin position="62"/>
        <end position="93"/>
    </location>
</feature>
<keyword evidence="5 12" id="KW-0663">Pyridoxal phosphate</keyword>
<evidence type="ECO:0000256" key="6">
    <source>
        <dbReference type="ARBA" id="ARBA00023167"/>
    </source>
</evidence>
<dbReference type="InterPro" id="IPR015421">
    <property type="entry name" value="PyrdxlP-dep_Trfase_major"/>
</dbReference>
<feature type="compositionally biased region" description="Basic residues" evidence="13">
    <location>
        <begin position="62"/>
        <end position="74"/>
    </location>
</feature>
<dbReference type="PANTHER" id="PTHR11808">
    <property type="entry name" value="TRANS-SULFURATION ENZYME FAMILY MEMBER"/>
    <property type="match status" value="1"/>
</dbReference>
<keyword evidence="4" id="KW-0028">Amino-acid biosynthesis</keyword>
<dbReference type="OrthoDB" id="3512640at2759"/>
<dbReference type="SUPFAM" id="SSF53383">
    <property type="entry name" value="PLP-dependent transferases"/>
    <property type="match status" value="1"/>
</dbReference>
<dbReference type="Gene3D" id="3.90.1150.10">
    <property type="entry name" value="Aspartate Aminotransferase, domain 1"/>
    <property type="match status" value="1"/>
</dbReference>
<evidence type="ECO:0000256" key="1">
    <source>
        <dbReference type="ARBA" id="ARBA00001933"/>
    </source>
</evidence>
<dbReference type="PROSITE" id="PS00868">
    <property type="entry name" value="CYS_MET_METAB_PP"/>
    <property type="match status" value="1"/>
</dbReference>
<dbReference type="Proteomes" id="UP000054558">
    <property type="component" value="Unassembled WGS sequence"/>
</dbReference>
<evidence type="ECO:0000256" key="2">
    <source>
        <dbReference type="ARBA" id="ARBA00009077"/>
    </source>
</evidence>
<sequence length="478" mass="51543">MAASSASFTQCWRLSQLHSGGLSLAVLECSANAGKNLKSCPLPNSKLLFRPTPNEKWRRIVHSTKNRERQRRQRPLQAMASVGSLESSGEDAPDVRELQESTRLLQIVNDFDPYSAMSTPIYQTATFAQPSATENGPYDYTRSGNPTRAALEKVLADAEGAKRAFAFTTGMAALAVVTNLASAGEEIVAADDIYGGTDRLLSQVVPRSGVTVKRVNTTDLDALRAAITSKTKLVMLESPTNPRLVVSDLQAVADIAHEKGALVVVDNSIMSPLLSKPLELGADIVMHSATKFIAGHSDVMAGVLAVNDDSLADAIYFQQNAMGVGLAPFEAYLCLRGIKTMALRIERQQANADKIARFLAGHPHVTRVNHVGLPDHPGHELHFRQAKGAGSVFSFLTGSLPRSKHVVESTKLFKIAVSFGSVHSTISLPCFMSHASIPAHIREERGLTEDLIRLSIGIEDVDDLIADLTRAFDSAPKS</sequence>
<dbReference type="FunFam" id="3.90.1150.10:FF:000013">
    <property type="entry name" value="Cystathionine beta-lyase"/>
    <property type="match status" value="1"/>
</dbReference>
<dbReference type="CDD" id="cd00614">
    <property type="entry name" value="CGS_like"/>
    <property type="match status" value="1"/>
</dbReference>
<comment type="cofactor">
    <cofactor evidence="1 12">
        <name>pyridoxal 5'-phosphate</name>
        <dbReference type="ChEBI" id="CHEBI:597326"/>
    </cofactor>
</comment>
<dbReference type="Pfam" id="PF01053">
    <property type="entry name" value="Cys_Met_Meta_PP"/>
    <property type="match status" value="1"/>
</dbReference>
<evidence type="ECO:0000256" key="8">
    <source>
        <dbReference type="ARBA" id="ARBA00047213"/>
    </source>
</evidence>
<dbReference type="InterPro" id="IPR054542">
    <property type="entry name" value="Cys_met_metab_PP"/>
</dbReference>
<dbReference type="PANTHER" id="PTHR11808:SF50">
    <property type="entry name" value="CYSTATHIONINE BETA-LYASE"/>
    <property type="match status" value="1"/>
</dbReference>
<evidence type="ECO:0000256" key="4">
    <source>
        <dbReference type="ARBA" id="ARBA00022605"/>
    </source>
</evidence>
<dbReference type="NCBIfam" id="TIGR01329">
    <property type="entry name" value="cysta_beta_ly_E"/>
    <property type="match status" value="1"/>
</dbReference>
<dbReference type="FunFam" id="3.40.640.10:FF:000009">
    <property type="entry name" value="Cystathionine gamma-synthase homolog"/>
    <property type="match status" value="1"/>
</dbReference>
<evidence type="ECO:0000256" key="7">
    <source>
        <dbReference type="ARBA" id="ARBA00023239"/>
    </source>
</evidence>
<dbReference type="InterPro" id="IPR006238">
    <property type="entry name" value="Cys_b_lyase_euk"/>
</dbReference>
<keyword evidence="7 14" id="KW-0456">Lyase</keyword>
<keyword evidence="15" id="KW-1185">Reference proteome</keyword>
<organism evidence="14 15">
    <name type="scientific">Klebsormidium nitens</name>
    <name type="common">Green alga</name>
    <name type="synonym">Ulothrix nitens</name>
    <dbReference type="NCBI Taxonomy" id="105231"/>
    <lineage>
        <taxon>Eukaryota</taxon>
        <taxon>Viridiplantae</taxon>
        <taxon>Streptophyta</taxon>
        <taxon>Klebsormidiophyceae</taxon>
        <taxon>Klebsormidiales</taxon>
        <taxon>Klebsormidiaceae</taxon>
        <taxon>Klebsormidium</taxon>
    </lineage>
</organism>
<dbReference type="InterPro" id="IPR000277">
    <property type="entry name" value="Cys/Met-Metab_PyrdxlP-dep_enz"/>
</dbReference>
<dbReference type="AlphaFoldDB" id="A0A1Y1HLA4"/>
<dbReference type="EMBL" id="DF236952">
    <property type="protein sequence ID" value="GAQ77751.1"/>
    <property type="molecule type" value="Genomic_DNA"/>
</dbReference>
<evidence type="ECO:0000256" key="10">
    <source>
        <dbReference type="ARBA" id="ARBA00064715"/>
    </source>
</evidence>
<dbReference type="GO" id="GO:0019346">
    <property type="term" value="P:transsulfuration"/>
    <property type="evidence" value="ECO:0000318"/>
    <property type="project" value="GO_Central"/>
</dbReference>
<evidence type="ECO:0000256" key="12">
    <source>
        <dbReference type="RuleBase" id="RU362118"/>
    </source>
</evidence>
<name>A0A1Y1HLA4_KLENI</name>
<evidence type="ECO:0000313" key="15">
    <source>
        <dbReference type="Proteomes" id="UP000054558"/>
    </source>
</evidence>
<dbReference type="OMA" id="YKQDGVG"/>
<dbReference type="GO" id="GO:0047804">
    <property type="term" value="F:cysteine-S-conjugate beta-lyase activity"/>
    <property type="evidence" value="ECO:0007669"/>
    <property type="project" value="UniProtKB-EC"/>
</dbReference>
<comment type="subunit">
    <text evidence="10">Forms homodimers. May form homotetramers from two homodimers.</text>
</comment>
<dbReference type="GO" id="GO:0071266">
    <property type="term" value="P:'de novo' L-methionine biosynthetic process"/>
    <property type="evidence" value="ECO:0007669"/>
    <property type="project" value="InterPro"/>
</dbReference>
<dbReference type="GO" id="GO:0030170">
    <property type="term" value="F:pyridoxal phosphate binding"/>
    <property type="evidence" value="ECO:0000318"/>
    <property type="project" value="GO_Central"/>
</dbReference>
<evidence type="ECO:0000256" key="5">
    <source>
        <dbReference type="ARBA" id="ARBA00022898"/>
    </source>
</evidence>
<dbReference type="InterPro" id="IPR015422">
    <property type="entry name" value="PyrdxlP-dep_Trfase_small"/>
</dbReference>
<evidence type="ECO:0000313" key="14">
    <source>
        <dbReference type="EMBL" id="GAQ77751.1"/>
    </source>
</evidence>
<dbReference type="InterPro" id="IPR015424">
    <property type="entry name" value="PyrdxlP-dep_Trfase"/>
</dbReference>
<comment type="similarity">
    <text evidence="2 12">Belongs to the trans-sulfuration enzymes family.</text>
</comment>
<protein>
    <recommendedName>
        <fullName evidence="11">Cystathionine beta-lyase, chloroplastic</fullName>
        <ecNumber evidence="3">4.4.1.13</ecNumber>
    </recommendedName>
    <alternativeName>
        <fullName evidence="8">Cysteine-S-conjugate beta-lyase</fullName>
    </alternativeName>
</protein>
<reference evidence="14 15" key="1">
    <citation type="journal article" date="2014" name="Nat. Commun.">
        <title>Klebsormidium flaccidum genome reveals primary factors for plant terrestrial adaptation.</title>
        <authorList>
            <person name="Hori K."/>
            <person name="Maruyama F."/>
            <person name="Fujisawa T."/>
            <person name="Togashi T."/>
            <person name="Yamamoto N."/>
            <person name="Seo M."/>
            <person name="Sato S."/>
            <person name="Yamada T."/>
            <person name="Mori H."/>
            <person name="Tajima N."/>
            <person name="Moriyama T."/>
            <person name="Ikeuchi M."/>
            <person name="Watanabe M."/>
            <person name="Wada H."/>
            <person name="Kobayashi K."/>
            <person name="Saito M."/>
            <person name="Masuda T."/>
            <person name="Sasaki-Sekimoto Y."/>
            <person name="Mashiguchi K."/>
            <person name="Awai K."/>
            <person name="Shimojima M."/>
            <person name="Masuda S."/>
            <person name="Iwai M."/>
            <person name="Nobusawa T."/>
            <person name="Narise T."/>
            <person name="Kondo S."/>
            <person name="Saito H."/>
            <person name="Sato R."/>
            <person name="Murakawa M."/>
            <person name="Ihara Y."/>
            <person name="Oshima-Yamada Y."/>
            <person name="Ohtaka K."/>
            <person name="Satoh M."/>
            <person name="Sonobe K."/>
            <person name="Ishii M."/>
            <person name="Ohtani R."/>
            <person name="Kanamori-Sato M."/>
            <person name="Honoki R."/>
            <person name="Miyazaki D."/>
            <person name="Mochizuki H."/>
            <person name="Umetsu J."/>
            <person name="Higashi K."/>
            <person name="Shibata D."/>
            <person name="Kamiya Y."/>
            <person name="Sato N."/>
            <person name="Nakamura Y."/>
            <person name="Tabata S."/>
            <person name="Ida S."/>
            <person name="Kurokawa K."/>
            <person name="Ohta H."/>
        </authorList>
    </citation>
    <scope>NUCLEOTIDE SEQUENCE [LARGE SCALE GENOMIC DNA]</scope>
    <source>
        <strain evidence="14 15">NIES-2285</strain>
    </source>
</reference>
<dbReference type="STRING" id="105231.A0A1Y1HLA4"/>
<proteinExistence type="inferred from homology"/>
<evidence type="ECO:0000256" key="13">
    <source>
        <dbReference type="SAM" id="MobiDB-lite"/>
    </source>
</evidence>
<comment type="catalytic activity">
    <reaction evidence="9">
        <text>L,L-cystathionine + H2O = L-homocysteine + pyruvate + NH4(+)</text>
        <dbReference type="Rhea" id="RHEA:13965"/>
        <dbReference type="ChEBI" id="CHEBI:15361"/>
        <dbReference type="ChEBI" id="CHEBI:15377"/>
        <dbReference type="ChEBI" id="CHEBI:28938"/>
        <dbReference type="ChEBI" id="CHEBI:58161"/>
        <dbReference type="ChEBI" id="CHEBI:58199"/>
    </reaction>
    <physiologicalReaction direction="left-to-right" evidence="9">
        <dbReference type="Rhea" id="RHEA:13966"/>
    </physiologicalReaction>
</comment>
<gene>
    <name evidence="14" type="ORF">KFL_000030300</name>
</gene>